<keyword evidence="2" id="KW-0472">Membrane</keyword>
<proteinExistence type="predicted"/>
<organism evidence="3 4">
    <name type="scientific">Stieleria varia</name>
    <dbReference type="NCBI Taxonomy" id="2528005"/>
    <lineage>
        <taxon>Bacteria</taxon>
        <taxon>Pseudomonadati</taxon>
        <taxon>Planctomycetota</taxon>
        <taxon>Planctomycetia</taxon>
        <taxon>Pirellulales</taxon>
        <taxon>Pirellulaceae</taxon>
        <taxon>Stieleria</taxon>
    </lineage>
</organism>
<feature type="region of interest" description="Disordered" evidence="1">
    <location>
        <begin position="244"/>
        <end position="265"/>
    </location>
</feature>
<keyword evidence="2" id="KW-0812">Transmembrane</keyword>
<evidence type="ECO:0000313" key="4">
    <source>
        <dbReference type="Proteomes" id="UP000320176"/>
    </source>
</evidence>
<dbReference type="RefSeq" id="WP_146523558.1">
    <property type="nucleotide sequence ID" value="NZ_CP151726.1"/>
</dbReference>
<keyword evidence="2" id="KW-1133">Transmembrane helix</keyword>
<accession>A0A5C5ZVR7</accession>
<evidence type="ECO:0000256" key="1">
    <source>
        <dbReference type="SAM" id="MobiDB-lite"/>
    </source>
</evidence>
<feature type="transmembrane region" description="Helical" evidence="2">
    <location>
        <begin position="6"/>
        <end position="24"/>
    </location>
</feature>
<name>A0A5C5ZVR7_9BACT</name>
<protein>
    <submittedName>
        <fullName evidence="3">Uncharacterized protein</fullName>
    </submittedName>
</protein>
<dbReference type="EMBL" id="SJPN01000018">
    <property type="protein sequence ID" value="TWT91256.1"/>
    <property type="molecule type" value="Genomic_DNA"/>
</dbReference>
<gene>
    <name evidence="3" type="ORF">Pla52n_66680</name>
</gene>
<evidence type="ECO:0000256" key="2">
    <source>
        <dbReference type="SAM" id="Phobius"/>
    </source>
</evidence>
<comment type="caution">
    <text evidence="3">The sequence shown here is derived from an EMBL/GenBank/DDBJ whole genome shotgun (WGS) entry which is preliminary data.</text>
</comment>
<sequence>MLIKKIVPLIFLGFFVFGLVTWYSRSKAIGTRHKITDKESVNYSGDATEADADSLGKMLVDMGYFDNQNEKDVLLRKDTDGTSISFVVQDGVWDDPNVVSAFESVGRQVAQSLGGPPLNVDLIDDSINLMKRMVITKTETSLKASETESVRYLSPATPEQASALVDALKAIDYFDGGSTKDVYLDIASDDETQMVSVVVQDGVWEDVEMVAAFERFGVDVATHLGLPIEFHIIDSYRNSHFSKQLQPGEIPAEEVPAEEAPQPAE</sequence>
<evidence type="ECO:0000313" key="3">
    <source>
        <dbReference type="EMBL" id="TWT91256.1"/>
    </source>
</evidence>
<dbReference type="AlphaFoldDB" id="A0A5C5ZVR7"/>
<keyword evidence="4" id="KW-1185">Reference proteome</keyword>
<dbReference type="OrthoDB" id="1581092at2"/>
<reference evidence="3 4" key="1">
    <citation type="submission" date="2019-02" db="EMBL/GenBank/DDBJ databases">
        <title>Deep-cultivation of Planctomycetes and their phenomic and genomic characterization uncovers novel biology.</title>
        <authorList>
            <person name="Wiegand S."/>
            <person name="Jogler M."/>
            <person name="Boedeker C."/>
            <person name="Pinto D."/>
            <person name="Vollmers J."/>
            <person name="Rivas-Marin E."/>
            <person name="Kohn T."/>
            <person name="Peeters S.H."/>
            <person name="Heuer A."/>
            <person name="Rast P."/>
            <person name="Oberbeckmann S."/>
            <person name="Bunk B."/>
            <person name="Jeske O."/>
            <person name="Meyerdierks A."/>
            <person name="Storesund J.E."/>
            <person name="Kallscheuer N."/>
            <person name="Luecker S."/>
            <person name="Lage O.M."/>
            <person name="Pohl T."/>
            <person name="Merkel B.J."/>
            <person name="Hornburger P."/>
            <person name="Mueller R.-W."/>
            <person name="Bruemmer F."/>
            <person name="Labrenz M."/>
            <person name="Spormann A.M."/>
            <person name="Op Den Camp H."/>
            <person name="Overmann J."/>
            <person name="Amann R."/>
            <person name="Jetten M.S.M."/>
            <person name="Mascher T."/>
            <person name="Medema M.H."/>
            <person name="Devos D.P."/>
            <person name="Kaster A.-K."/>
            <person name="Ovreas L."/>
            <person name="Rohde M."/>
            <person name="Galperin M.Y."/>
            <person name="Jogler C."/>
        </authorList>
    </citation>
    <scope>NUCLEOTIDE SEQUENCE [LARGE SCALE GENOMIC DNA]</scope>
    <source>
        <strain evidence="3 4">Pla52n</strain>
    </source>
</reference>
<dbReference type="Proteomes" id="UP000320176">
    <property type="component" value="Unassembled WGS sequence"/>
</dbReference>